<dbReference type="AlphaFoldDB" id="A0A345DB60"/>
<keyword evidence="7" id="KW-1185">Reference proteome</keyword>
<reference evidence="7" key="1">
    <citation type="submission" date="2018-07" db="EMBL/GenBank/DDBJ databases">
        <authorList>
            <person name="Kim H."/>
        </authorList>
    </citation>
    <scope>NUCLEOTIDE SEQUENCE [LARGE SCALE GENOMIC DNA]</scope>
    <source>
        <strain evidence="7">F02</strain>
    </source>
</reference>
<keyword evidence="3 6" id="KW-0436">Ligase</keyword>
<dbReference type="RefSeq" id="WP_114562777.1">
    <property type="nucleotide sequence ID" value="NZ_CP031124.1"/>
</dbReference>
<dbReference type="InterPro" id="IPR025110">
    <property type="entry name" value="AMP-bd_C"/>
</dbReference>
<dbReference type="Gene3D" id="3.30.300.30">
    <property type="match status" value="1"/>
</dbReference>
<dbReference type="GO" id="GO:0008668">
    <property type="term" value="F:2,3-dihydroxybenzoate--[aryl-carrier protein] ligase"/>
    <property type="evidence" value="ECO:0007669"/>
    <property type="project" value="InterPro"/>
</dbReference>
<dbReference type="EMBL" id="CP031124">
    <property type="protein sequence ID" value="AXF85598.1"/>
    <property type="molecule type" value="Genomic_DNA"/>
</dbReference>
<evidence type="ECO:0000256" key="2">
    <source>
        <dbReference type="ARBA" id="ARBA00006432"/>
    </source>
</evidence>
<accession>A0A345DB60</accession>
<dbReference type="KEGG" id="hyf:DTO96_101329"/>
<dbReference type="Pfam" id="PF13193">
    <property type="entry name" value="AMP-binding_C"/>
    <property type="match status" value="1"/>
</dbReference>
<dbReference type="Gene3D" id="3.40.50.980">
    <property type="match status" value="2"/>
</dbReference>
<name>A0A345DB60_9BURK</name>
<dbReference type="Pfam" id="PF00501">
    <property type="entry name" value="AMP-binding"/>
    <property type="match status" value="1"/>
</dbReference>
<dbReference type="InterPro" id="IPR020845">
    <property type="entry name" value="AMP-binding_CS"/>
</dbReference>
<gene>
    <name evidence="6" type="primary">dhbE</name>
    <name evidence="6" type="ORF">DTO96_101329</name>
</gene>
<comment type="similarity">
    <text evidence="2">Belongs to the ATP-dependent AMP-binding enzyme family.</text>
</comment>
<dbReference type="InterPro" id="IPR000873">
    <property type="entry name" value="AMP-dep_synth/lig_dom"/>
</dbReference>
<evidence type="ECO:0000313" key="7">
    <source>
        <dbReference type="Proteomes" id="UP000252182"/>
    </source>
</evidence>
<dbReference type="PANTHER" id="PTHR43767">
    <property type="entry name" value="LONG-CHAIN-FATTY-ACID--COA LIGASE"/>
    <property type="match status" value="1"/>
</dbReference>
<dbReference type="Gene3D" id="2.30.38.10">
    <property type="entry name" value="Luciferase, Domain 3"/>
    <property type="match status" value="1"/>
</dbReference>
<evidence type="ECO:0000256" key="1">
    <source>
        <dbReference type="ARBA" id="ARBA00004924"/>
    </source>
</evidence>
<dbReference type="EC" id="6.3.2.-" evidence="6"/>
<dbReference type="GO" id="GO:0019290">
    <property type="term" value="P:siderophore biosynthetic process"/>
    <property type="evidence" value="ECO:0007669"/>
    <property type="project" value="InterPro"/>
</dbReference>
<sequence length="548" mass="60431">MCNELELTPWPEHVAQRYLDLGYWQGQTIGEMLEERAAKTPNNTAIVCGSRSLSYHDVLQASYVLAVGFLANGIKAKDAVVIQLPNVAEFFTVCFALFHIGARPVFALPAHRFSEINHLIESTQAVGYVIAEDRDFDYRNLAQQLKSTAMCLKHVWVVGDPGPWVALSELSAQAGGRDTAQLLNQLNEHAPSARDLAMLQLSGGSTGLPKLIPRTHDDYLYSVRASADICRLTEGSVYLSVLPVAHNFSLSSPGSLGVFYAGGCVVLSRYASADVAFPLIEKHRVNLAAVVPSLALAWLQSARKDARQLESLEVLQVGGAKFNEASARSVRLIMGCQLQQVFGMAEGLVCYTRWYDSEDLICQTQGRAISIDDEIRVVDDLDQEVAVGEVGHLLTRGPYTIRGYYKAAKHNQNAFTDDGFYRTGDVVRQSEMGYVVVEGRAKDQINRGGEKIAAQEVEAHLLVHAAVLDAALVGVADEYLGERSCAFVVVREPIRSMSLKMFLHERGLAQYKIPDRIEFVDYLPKTAVGKINKLLLRQMAEQAQNERD</sequence>
<dbReference type="PROSITE" id="PS00455">
    <property type="entry name" value="AMP_BINDING"/>
    <property type="match status" value="1"/>
</dbReference>
<dbReference type="NCBIfam" id="TIGR02275">
    <property type="entry name" value="DHB_AMP_lig"/>
    <property type="match status" value="1"/>
</dbReference>
<dbReference type="InterPro" id="IPR050237">
    <property type="entry name" value="ATP-dep_AMP-bd_enzyme"/>
</dbReference>
<dbReference type="FunFam" id="3.30.300.30:FF:000008">
    <property type="entry name" value="2,3-dihydroxybenzoate-AMP ligase"/>
    <property type="match status" value="1"/>
</dbReference>
<evidence type="ECO:0000259" key="5">
    <source>
        <dbReference type="Pfam" id="PF13193"/>
    </source>
</evidence>
<organism evidence="6 7">
    <name type="scientific">Ephemeroptericola cinctiostellae</name>
    <dbReference type="NCBI Taxonomy" id="2268024"/>
    <lineage>
        <taxon>Bacteria</taxon>
        <taxon>Pseudomonadati</taxon>
        <taxon>Pseudomonadota</taxon>
        <taxon>Betaproteobacteria</taxon>
        <taxon>Burkholderiales</taxon>
        <taxon>Burkholderiaceae</taxon>
        <taxon>Ephemeroptericola</taxon>
    </lineage>
</organism>
<dbReference type="InterPro" id="IPR045851">
    <property type="entry name" value="AMP-bd_C_sf"/>
</dbReference>
<proteinExistence type="inferred from homology"/>
<feature type="domain" description="AMP-binding enzyme C-terminal" evidence="5">
    <location>
        <begin position="456"/>
        <end position="530"/>
    </location>
</feature>
<protein>
    <submittedName>
        <fullName evidence="6">2,3-dihydroxybenzoate-AMP ligase</fullName>
        <ecNumber evidence="6">6.3.2.-</ecNumber>
    </submittedName>
</protein>
<dbReference type="Proteomes" id="UP000252182">
    <property type="component" value="Chromosome"/>
</dbReference>
<evidence type="ECO:0000259" key="4">
    <source>
        <dbReference type="Pfam" id="PF00501"/>
    </source>
</evidence>
<dbReference type="OrthoDB" id="9766486at2"/>
<dbReference type="PANTHER" id="PTHR43767:SF1">
    <property type="entry name" value="NONRIBOSOMAL PEPTIDE SYNTHASE PES1 (EUROFUNG)-RELATED"/>
    <property type="match status" value="1"/>
</dbReference>
<comment type="pathway">
    <text evidence="1">Siderophore biosynthesis.</text>
</comment>
<dbReference type="InterPro" id="IPR011963">
    <property type="entry name" value="DHB_AMP_lig"/>
</dbReference>
<dbReference type="SUPFAM" id="SSF56801">
    <property type="entry name" value="Acetyl-CoA synthetase-like"/>
    <property type="match status" value="1"/>
</dbReference>
<evidence type="ECO:0000313" key="6">
    <source>
        <dbReference type="EMBL" id="AXF85598.1"/>
    </source>
</evidence>
<feature type="domain" description="AMP-dependent synthetase/ligase" evidence="4">
    <location>
        <begin position="33"/>
        <end position="405"/>
    </location>
</feature>
<evidence type="ECO:0000256" key="3">
    <source>
        <dbReference type="ARBA" id="ARBA00022598"/>
    </source>
</evidence>
<dbReference type="FunFam" id="2.30.38.10:FF:000003">
    <property type="entry name" value="Vibriobactin-specific 2,3-dihydroxybenzoate-AMP ligase"/>
    <property type="match status" value="1"/>
</dbReference>